<feature type="coiled-coil region" evidence="6">
    <location>
        <begin position="2041"/>
        <end position="2103"/>
    </location>
</feature>
<keyword evidence="3" id="KW-0597">Phosphoprotein</keyword>
<comment type="caution">
    <text evidence="9">The sequence shown here is derived from an EMBL/GenBank/DDBJ whole genome shotgun (WGS) entry which is preliminary data.</text>
</comment>
<feature type="coiled-coil region" evidence="6">
    <location>
        <begin position="668"/>
        <end position="932"/>
    </location>
</feature>
<feature type="compositionally biased region" description="Basic and acidic residues" evidence="7">
    <location>
        <begin position="3320"/>
        <end position="3329"/>
    </location>
</feature>
<feature type="compositionally biased region" description="Polar residues" evidence="7">
    <location>
        <begin position="61"/>
        <end position="82"/>
    </location>
</feature>
<dbReference type="EMBL" id="JAFHDT010000016">
    <property type="protein sequence ID" value="KAI7798415.1"/>
    <property type="molecule type" value="Genomic_DNA"/>
</dbReference>
<feature type="compositionally biased region" description="Basic and acidic residues" evidence="7">
    <location>
        <begin position="1214"/>
        <end position="1225"/>
    </location>
</feature>
<feature type="coiled-coil region" evidence="6">
    <location>
        <begin position="2664"/>
        <end position="2691"/>
    </location>
</feature>
<feature type="region of interest" description="Disordered" evidence="7">
    <location>
        <begin position="3305"/>
        <end position="3329"/>
    </location>
</feature>
<feature type="domain" description="Pericentrin/AKAP-450 centrosomal targeting" evidence="8">
    <location>
        <begin position="3547"/>
        <end position="3628"/>
    </location>
</feature>
<feature type="region of interest" description="Disordered" evidence="7">
    <location>
        <begin position="1138"/>
        <end position="1157"/>
    </location>
</feature>
<evidence type="ECO:0000259" key="8">
    <source>
        <dbReference type="Pfam" id="PF10495"/>
    </source>
</evidence>
<feature type="coiled-coil region" evidence="6">
    <location>
        <begin position="307"/>
        <end position="334"/>
    </location>
</feature>
<feature type="region of interest" description="Disordered" evidence="7">
    <location>
        <begin position="3060"/>
        <end position="3085"/>
    </location>
</feature>
<keyword evidence="4 6" id="KW-0175">Coiled coil</keyword>
<feature type="compositionally biased region" description="Low complexity" evidence="7">
    <location>
        <begin position="940"/>
        <end position="950"/>
    </location>
</feature>
<evidence type="ECO:0000313" key="9">
    <source>
        <dbReference type="EMBL" id="KAI7798415.1"/>
    </source>
</evidence>
<feature type="compositionally biased region" description="Basic and acidic residues" evidence="7">
    <location>
        <begin position="3666"/>
        <end position="3683"/>
    </location>
</feature>
<feature type="compositionally biased region" description="Polar residues" evidence="7">
    <location>
        <begin position="2223"/>
        <end position="2241"/>
    </location>
</feature>
<dbReference type="GO" id="GO:0007165">
    <property type="term" value="P:signal transduction"/>
    <property type="evidence" value="ECO:0007669"/>
    <property type="project" value="InterPro"/>
</dbReference>
<feature type="compositionally biased region" description="Polar residues" evidence="7">
    <location>
        <begin position="2263"/>
        <end position="2280"/>
    </location>
</feature>
<feature type="region of interest" description="Disordered" evidence="7">
    <location>
        <begin position="2521"/>
        <end position="2544"/>
    </location>
</feature>
<feature type="coiled-coil region" evidence="6">
    <location>
        <begin position="1826"/>
        <end position="1999"/>
    </location>
</feature>
<evidence type="ECO:0000256" key="2">
    <source>
        <dbReference type="ARBA" id="ARBA00022490"/>
    </source>
</evidence>
<dbReference type="Pfam" id="PF10495">
    <property type="entry name" value="PACT_coil_coil"/>
    <property type="match status" value="1"/>
</dbReference>
<accession>A0A9W7TGQ3</accession>
<feature type="region of interest" description="Disordered" evidence="7">
    <location>
        <begin position="2718"/>
        <end position="2772"/>
    </location>
</feature>
<dbReference type="PANTHER" id="PTHR44981">
    <property type="entry name" value="PERICENTRIN-LIKE PROTEIN, ISOFORM F"/>
    <property type="match status" value="1"/>
</dbReference>
<feature type="region of interest" description="Disordered" evidence="7">
    <location>
        <begin position="2853"/>
        <end position="2904"/>
    </location>
</feature>
<feature type="compositionally biased region" description="Polar residues" evidence="7">
    <location>
        <begin position="2752"/>
        <end position="2772"/>
    </location>
</feature>
<feature type="compositionally biased region" description="Basic and acidic residues" evidence="7">
    <location>
        <begin position="2732"/>
        <end position="2751"/>
    </location>
</feature>
<feature type="region of interest" description="Disordered" evidence="7">
    <location>
        <begin position="2129"/>
        <end position="2464"/>
    </location>
</feature>
<proteinExistence type="predicted"/>
<feature type="region of interest" description="Disordered" evidence="7">
    <location>
        <begin position="3666"/>
        <end position="3690"/>
    </location>
</feature>
<evidence type="ECO:0000256" key="6">
    <source>
        <dbReference type="SAM" id="Coils"/>
    </source>
</evidence>
<name>A0A9W7TGQ3_TRIRA</name>
<feature type="coiled-coil region" evidence="6">
    <location>
        <begin position="126"/>
        <end position="280"/>
    </location>
</feature>
<keyword evidence="5" id="KW-0206">Cytoskeleton</keyword>
<comment type="subcellular location">
    <subcellularLocation>
        <location evidence="1">Cytoplasm</location>
        <location evidence="1">Cytoskeleton</location>
        <location evidence="1">Microtubule organizing center</location>
        <location evidence="1">Centrosome</location>
    </subcellularLocation>
</comment>
<gene>
    <name evidence="9" type="ORF">IRJ41_000612</name>
</gene>
<feature type="compositionally biased region" description="Basic and acidic residues" evidence="7">
    <location>
        <begin position="17"/>
        <end position="32"/>
    </location>
</feature>
<organism evidence="9 10">
    <name type="scientific">Triplophysa rosa</name>
    <name type="common">Cave loach</name>
    <dbReference type="NCBI Taxonomy" id="992332"/>
    <lineage>
        <taxon>Eukaryota</taxon>
        <taxon>Metazoa</taxon>
        <taxon>Chordata</taxon>
        <taxon>Craniata</taxon>
        <taxon>Vertebrata</taxon>
        <taxon>Euteleostomi</taxon>
        <taxon>Actinopterygii</taxon>
        <taxon>Neopterygii</taxon>
        <taxon>Teleostei</taxon>
        <taxon>Ostariophysi</taxon>
        <taxon>Cypriniformes</taxon>
        <taxon>Nemacheilidae</taxon>
        <taxon>Triplophysa</taxon>
    </lineage>
</organism>
<feature type="region of interest" description="Disordered" evidence="7">
    <location>
        <begin position="1338"/>
        <end position="1377"/>
    </location>
</feature>
<keyword evidence="2" id="KW-0963">Cytoplasm</keyword>
<feature type="compositionally biased region" description="Polar residues" evidence="7">
    <location>
        <begin position="2144"/>
        <end position="2167"/>
    </location>
</feature>
<feature type="coiled-coil region" evidence="6">
    <location>
        <begin position="3103"/>
        <end position="3183"/>
    </location>
</feature>
<feature type="region of interest" description="Disordered" evidence="7">
    <location>
        <begin position="1746"/>
        <end position="1781"/>
    </location>
</feature>
<feature type="compositionally biased region" description="Polar residues" evidence="7">
    <location>
        <begin position="1138"/>
        <end position="1151"/>
    </location>
</feature>
<evidence type="ECO:0000313" key="10">
    <source>
        <dbReference type="Proteomes" id="UP001059041"/>
    </source>
</evidence>
<evidence type="ECO:0000256" key="1">
    <source>
        <dbReference type="ARBA" id="ARBA00004300"/>
    </source>
</evidence>
<feature type="compositionally biased region" description="Basic and acidic residues" evidence="7">
    <location>
        <begin position="41"/>
        <end position="50"/>
    </location>
</feature>
<dbReference type="InterPro" id="IPR019528">
    <property type="entry name" value="PACT_domain"/>
</dbReference>
<evidence type="ECO:0000256" key="4">
    <source>
        <dbReference type="ARBA" id="ARBA00023054"/>
    </source>
</evidence>
<feature type="coiled-coil region" evidence="6">
    <location>
        <begin position="3488"/>
        <end position="3522"/>
    </location>
</feature>
<evidence type="ECO:0000256" key="7">
    <source>
        <dbReference type="SAM" id="MobiDB-lite"/>
    </source>
</evidence>
<feature type="region of interest" description="Disordered" evidence="7">
    <location>
        <begin position="3399"/>
        <end position="3418"/>
    </location>
</feature>
<dbReference type="PANTHER" id="PTHR44981:SF1">
    <property type="entry name" value="A-KINASE ANCHOR PROTEIN 9"/>
    <property type="match status" value="1"/>
</dbReference>
<feature type="compositionally biased region" description="Basic and acidic residues" evidence="7">
    <location>
        <begin position="1235"/>
        <end position="1246"/>
    </location>
</feature>
<feature type="compositionally biased region" description="Basic and acidic residues" evidence="7">
    <location>
        <begin position="966"/>
        <end position="986"/>
    </location>
</feature>
<sequence>MMEDDERQKKLQAGKAKLAEYRQRKALSDGQKKQKKRKKKGESEEQRRDDEDQTLGEQRGDQTTVFSLSKTLRSGETVTHDQTYAIEPESEVSTTAEDCSSEEDEETHVEPDLQSGSPTQIVQDELAAKTLAMEELSRELEEIRAAFGTEGVQQLQDFEEALKQRDEIITQLTTNLQQARVEKEEVMREFLELTEQSQKLQIQFQQLQAGQILRSSSISSTAADLLQARQQISLYQQQLEERDAQVKGRQEKTQEHLLLISQLQERLDQADTVRSQAEESLSQRLQDKDLQTLSHIQDQLLTTTQQLDEVNKHLSAKTQELENCERELSVSRQKERMSSTEILQLMKTVEDLQQRCHQGSQSEGQTIQRIEEDWTRRMDQLRAELDEMYGQQIAQMKQELRVQHASEMDRMREQHSEDTEKIVLQHCSELERFKGQLSHSTGDVNVLNVRLIDLQQKLQESQVLREKAERELMQSNAENIDLVNQMERLHQELQSVRAEVEIRSKSPERSRMDSQLLRDAISDLQAQLDAAQKTASDMEAKHESEITNYRIKLDMLEREKDAVLDRMAESLEAELERLRTQLLFSHEEELSQLRNDLQRESQLNGENLRDEMAVRHREAVELLRMDFEDKLRSVEDERAVLAAERGALLQDISVLKTDLNRALESSRAEELVIQLRELQTEAENLKRRGKTKEGDWERRRQEVESENKILKETNTAMRDELMLLKDDHEILLQKTQHLSLEYEQTHTRLKDLRDEIEKQRNTFSFAEKNFEVNYQELKDEYTCLVNAKVQLEERLIKETMDYETKLRELQTRNKTEDEEALVEKDATELMEKLETSEREKKILTQSLSESIAQVTLMEADVKRLKEELKRDRGETAEDCSVAGGPCSLEAHHAHIRCLEEETETLKSSLTSAERERERLRDLTQENSALVKRLGVYRDPSSQAAAAAQQSEGGERETPASTTAEALAERTHAAAHEDVLTEPDGRRPQQVKTNDPEDDGDFVRTQCLIQTQDMDDSDHEECRLQLEAQRISLSQIHAAQLELLRESLHAQTAAQLRSRDQELQDAHERELLCLQEEMRSEQQEVRGQSAEFQERHRQETERLKIYYHQQMKETQERCTADILLLERRLQELTGTQQLFSMPSVSPPLTTDQPCEHDQDQESLSTEVEAGLTRELQAVQEAQSESERQMKHHQELLEEEIAKVIVQMSVEFARHTEHTRLSKKARETSASTQTLNAEDHTLTDHHSDAVTMATSQHHTQGPEEDDDDEEQRPAVPLEDFGSELVQQEEEHTRVLEALRASHTHQMEILQEQNTHLTTQIHTLNQQLIQREQELMRETQRDDLMHPSMQSSSTQTEQKRDEDEETKSRGREEPVTSQQAAQELFSDVIIAERDLLRKANARLRQVLVDVLKTTAAAEETIGRHVEGILQGSSKESFKAFSAPAGDASSEDVGVFSGELDTEEGLERSQGVELQLQEAEFELEREEHLMSISTRLQSAVKKLLITITETSTELEHAHITQTELMREKFRHNEEMEELVIRQEELQERLREEARGREQLALELHKAEGLIDGYTGERLALEQQGRERAELQRHLEQELRITSNRLHELEHERQQIQQERELLSRQQDAMRDGAGSRELRLVEAALDAAPEADLLGETEKLMAEKVEVQRQAQKESGELLLQVKQLEAELEEQVNRVQELEETRGTEAADLTQQIQALEKQLEKNRKFMDEQAADREHERDVFQQEIQNLEQQLKNPQKTQTGSERREREPIMPGTHRRTSREQEYRRIRGRTERILSAHTLTEREERQFIREQRIVEEVQHVSMAGSGGDVTLEEQLQTEKEALDRKEKEILNLEEQLEQFREELENKSEEVNQLHMQLEIQRKEISSHQHDLQAQSRLTQAVQEKNEVVRELESQVEHLRNEQERLKRNNEEEMDQLNAVIEKLQQELLNIEHKQPHEEETSVGKDDYHEMKQKMDEVTKELDTLKSHQRSLLSKYEDLQEEALAGRHAETVAELQEALREKTAAFVVGQAQVQALEESASSKVMDLRQRVEELEMCVEEKDSELRVCRMKVERAQSDAEALFCKVAQLEEKLREKVAAVLVAQAQLGAIQTQSKELHDEAQDVTSKLCGTRTQLEPEGPWMKVQSKDTQSQSEGPSVQVESDGPKTQSEGPGVQVESEGPKTQSEGPKTQSEGPKTQSEGPKGQSEGPKTQSEGPKAQSEDPKTQSEGPSVQLESEGPKTQSEGPKAQSEGPGVQLESEGHKTQSEGPSVQLESEGPKTQSEGPGVQLESEGHKTQSEGPSVQLESEGPKTQSEGPGVQLESEGPKTQSEGPGVQLESEGHKTQSEGPGVQLESEGHKTQSEGPSVQLESEGPKTQSEGPGVQLESEGPKTKSEGPDVQLESEGPKTQSEDPKTQPEGPKTQSEGPIMQVESDGSGVKLDSEDPSFQIESEGAGVQLDSEAVASSPADKVNLLTEKLKELEEGLSGMQKDQELQKQLLCSSEEEVQEYERRLALLMDLLNQMRTKASHHRPDSSDEVSGGNQSVSEILQQLQEVKGEAASTKEELKCYRELSHKLQEDTEMKESTITQLQAALTQMSAGTREEDTAEAAKLLQEVKGQLSITQQELESFRDQSVRLQELLQEREMSIALLKDQLHRQTSREEDGSTSELLQELQEVKDEAASTKEELNNYRECSLKLQEQIEVRDVSIAQLKEEVQELRALTEASDEPPSQPKNKNEDNREHHGKNKTGDSSKDTLSLSYELSSDQSERFTSCSSLNGTRLTPRVDAETQADLSGAVDVEEMITGYTEKIGQMQELHAAEIMDMEARHISESESLKRERQQLEERCGALGDALQKLRSAEGPSVRSERPSVSPFKEGYTSDSSSEWGQRTGYDLPHPHQELRTTPEGARRDVEPDILPDRIKTLLREVHQEGMQVLCLSEAERSGEQQLHHQTWSVERDALIKSIQSLIDFISQIQSDTQVDGDWRAELLSAVQQVFVRERDVLKNVLHSHVERLDSTDPVIHLNQLLREITEQDVRHRDVMGLLCSADRNSLITEIHQLRAQRHPVDTSGNTERESEERQTELKQTQLELESSLKSQHRLMKDLDTLRAEMSLKTAELDALNDTLASEQKRVRELQWLYEKDKCKADRKQEAEREEVEDLKLMLEEQRARVAELSSALERETQMTREQTDGEQGCEVSVSSELQVQLEAQRCRAAELSSALEREKHLNAQLMQHMQTSVTPAAGTHDTLLQAEATCSQVEAGVLSVESLLQTLQAQLAEKQTQVVQLMEQMEKQKVDELQRRRQFEEEKSSLTRSAAQDQSELRAARDSVARLERQTDDLRVQLDAERDDLQRLERERDRLQERVRQLEEKLRLVDNKESVRSDGQSADRTLDWVLQQKTSETQDSSTPTGANQSSDPKHVNNILNRLQLIAAKITSLTSDTPDRLSVEAADRDILTWLHNNVQDVMSLLQHIPSAPSALLEVSLRSSAERHESERDAWIHERSRLEKSLRRAEAELSRVRADIRSDALRDLTGCDVDSSALKKIYSKYLRAESFRKALIYQKKYLLLLLGGFQECEEATLSLIARMGGHPTHACLESLGHPRRGFTRFRSAVRVSIALSRMKFLVKRWQRAAGGSLTSQIISRNGQMTGADVRNESSYLHPGGVDAFRERRAGSRGRTGRESPRSAASVTHRYHSMAGDPGGLSCSHLQNYDPDRALTDYISRLEALQRRLGSVQSGSTAQMHFGVRR</sequence>
<feature type="coiled-coil region" evidence="6">
    <location>
        <begin position="451"/>
        <end position="644"/>
    </location>
</feature>
<feature type="coiled-coil region" evidence="6">
    <location>
        <begin position="1063"/>
        <end position="1090"/>
    </location>
</feature>
<feature type="compositionally biased region" description="Basic and acidic residues" evidence="7">
    <location>
        <begin position="3071"/>
        <end position="3081"/>
    </location>
</feature>
<keyword evidence="10" id="KW-1185">Reference proteome</keyword>
<dbReference type="InterPro" id="IPR028745">
    <property type="entry name" value="AKAP9/Pericentrin"/>
</dbReference>
<dbReference type="Proteomes" id="UP001059041">
    <property type="component" value="Linkage Group LG16"/>
</dbReference>
<feature type="coiled-coil region" evidence="6">
    <location>
        <begin position="1524"/>
        <end position="1624"/>
    </location>
</feature>
<feature type="region of interest" description="Disordered" evidence="7">
    <location>
        <begin position="939"/>
        <end position="1000"/>
    </location>
</feature>
<evidence type="ECO:0000256" key="5">
    <source>
        <dbReference type="ARBA" id="ARBA00023212"/>
    </source>
</evidence>
<dbReference type="GO" id="GO:0005737">
    <property type="term" value="C:cytoplasm"/>
    <property type="evidence" value="ECO:0007669"/>
    <property type="project" value="UniProtKB-ARBA"/>
</dbReference>
<feature type="compositionally biased region" description="Polar residues" evidence="7">
    <location>
        <begin position="1746"/>
        <end position="1758"/>
    </location>
</feature>
<evidence type="ECO:0000256" key="3">
    <source>
        <dbReference type="ARBA" id="ARBA00022553"/>
    </source>
</evidence>
<dbReference type="GO" id="GO:0005813">
    <property type="term" value="C:centrosome"/>
    <property type="evidence" value="ECO:0007669"/>
    <property type="project" value="UniProtKB-SubCell"/>
</dbReference>
<feature type="compositionally biased region" description="Polar residues" evidence="7">
    <location>
        <begin position="2295"/>
        <end position="2312"/>
    </location>
</feature>
<dbReference type="GO" id="GO:0060090">
    <property type="term" value="F:molecular adaptor activity"/>
    <property type="evidence" value="ECO:0007669"/>
    <property type="project" value="InterPro"/>
</dbReference>
<feature type="compositionally biased region" description="Polar residues" evidence="7">
    <location>
        <begin position="2178"/>
        <end position="2197"/>
    </location>
</feature>
<reference evidence="9" key="1">
    <citation type="submission" date="2021-02" db="EMBL/GenBank/DDBJ databases">
        <title>Comparative genomics reveals that relaxation of natural selection precedes convergent phenotypic evolution of cavefish.</title>
        <authorList>
            <person name="Peng Z."/>
        </authorList>
    </citation>
    <scope>NUCLEOTIDE SEQUENCE</scope>
    <source>
        <tissue evidence="9">Muscle</tissue>
    </source>
</reference>
<feature type="compositionally biased region" description="Basic and acidic residues" evidence="7">
    <location>
        <begin position="1354"/>
        <end position="1371"/>
    </location>
</feature>
<feature type="compositionally biased region" description="Polar residues" evidence="7">
    <location>
        <begin position="2359"/>
        <end position="2376"/>
    </location>
</feature>
<feature type="region of interest" description="Disordered" evidence="7">
    <location>
        <begin position="1"/>
        <end position="119"/>
    </location>
</feature>
<feature type="compositionally biased region" description="Polar residues" evidence="7">
    <location>
        <begin position="3399"/>
        <end position="3415"/>
    </location>
</feature>
<feature type="compositionally biased region" description="Basic and acidic residues" evidence="7">
    <location>
        <begin position="2893"/>
        <end position="2904"/>
    </location>
</feature>
<feature type="region of interest" description="Disordered" evidence="7">
    <location>
        <begin position="1214"/>
        <end position="1271"/>
    </location>
</feature>
<protein>
    <submittedName>
        <fullName evidence="9">A-kinase anchor protein 9</fullName>
    </submittedName>
</protein>